<evidence type="ECO:0000256" key="4">
    <source>
        <dbReference type="RuleBase" id="RU000461"/>
    </source>
</evidence>
<keyword evidence="3 4" id="KW-0408">Iron</keyword>
<dbReference type="Pfam" id="PF00067">
    <property type="entry name" value="p450"/>
    <property type="match status" value="1"/>
</dbReference>
<reference evidence="6 7" key="1">
    <citation type="submission" date="2017-04" db="EMBL/GenBank/DDBJ databases">
        <title>Draft genome sequence of Tuber borchii Vittad., a whitish edible truffle.</title>
        <authorList>
            <consortium name="DOE Joint Genome Institute"/>
            <person name="Murat C."/>
            <person name="Kuo A."/>
            <person name="Barry K.W."/>
            <person name="Clum A."/>
            <person name="Dockter R.B."/>
            <person name="Fauchery L."/>
            <person name="Iotti M."/>
            <person name="Kohler A."/>
            <person name="Labutti K."/>
            <person name="Lindquist E.A."/>
            <person name="Lipzen A."/>
            <person name="Ohm R.A."/>
            <person name="Wang M."/>
            <person name="Grigoriev I.V."/>
            <person name="Zambonelli A."/>
            <person name="Martin F.M."/>
        </authorList>
    </citation>
    <scope>NUCLEOTIDE SEQUENCE [LARGE SCALE GENOMIC DNA]</scope>
    <source>
        <strain evidence="6 7">Tbo3840</strain>
    </source>
</reference>
<dbReference type="SUPFAM" id="SSF48264">
    <property type="entry name" value="Cytochrome P450"/>
    <property type="match status" value="1"/>
</dbReference>
<evidence type="ECO:0000256" key="3">
    <source>
        <dbReference type="ARBA" id="ARBA00023004"/>
    </source>
</evidence>
<feature type="transmembrane region" description="Helical" evidence="5">
    <location>
        <begin position="18"/>
        <end position="37"/>
    </location>
</feature>
<accession>A0A2T6ZR19</accession>
<dbReference type="STRING" id="42251.A0A2T6ZR19"/>
<dbReference type="GO" id="GO:0020037">
    <property type="term" value="F:heme binding"/>
    <property type="evidence" value="ECO:0007669"/>
    <property type="project" value="InterPro"/>
</dbReference>
<dbReference type="OrthoDB" id="3934656at2759"/>
<keyword evidence="4" id="KW-0349">Heme</keyword>
<dbReference type="EMBL" id="NESQ01000135">
    <property type="protein sequence ID" value="PUU77939.1"/>
    <property type="molecule type" value="Genomic_DNA"/>
</dbReference>
<evidence type="ECO:0000256" key="2">
    <source>
        <dbReference type="ARBA" id="ARBA00022723"/>
    </source>
</evidence>
<dbReference type="PROSITE" id="PS00086">
    <property type="entry name" value="CYTOCHROME_P450"/>
    <property type="match status" value="1"/>
</dbReference>
<keyword evidence="5" id="KW-1133">Transmembrane helix</keyword>
<dbReference type="Proteomes" id="UP000244722">
    <property type="component" value="Unassembled WGS sequence"/>
</dbReference>
<keyword evidence="5" id="KW-0812">Transmembrane</keyword>
<dbReference type="InterPro" id="IPR017972">
    <property type="entry name" value="Cyt_P450_CS"/>
</dbReference>
<sequence length="518" mass="59540">MFLNLFGQAVYSLLQHKLYFFSGILILTLAYWTHAYLTSPFRAQKIPGPFLGKFTNAYRWYYVMRHTWHRDLVDLHKKYGPIVWIAPNDISVSDPTLRNVIYGFQNHKKEFTFFKKSPSYETGSINQDFSFIFEQDPEKARLGKYHMSHFYSEQGLLNLEENFDKAVDELIEGLDKHHAKTGTPCKMVDWAEFFALDLVAQLTTDRSAGFCLAGTDINNAAYGMRVIIKTVGALMPLPWVLSATSRAIRQTLLIKFLINLYRNVLLLPTFTFDSGTADLEFLKEKHPNHLLAKFYNAQSKMREHYPHGNQAEGTTIQLFNLIAGAVGVVPHSQVKLIQELALNPEVLQKVREELATTNNSFHIKDFLRYNNRQNKYPIFESAVREAVRPPAGCQLHQYHIPPGYNVGMAAYQVNYDEGYFGPDVAQFRPGRWLEDHPTEMLEGEKRSMKNYIEAGWLSFGSGGRVCIGRHLAMFMMMKFTAAVVREFDIRVVKQPEEHFTLVTEMLGMEVLLSRKCSV</sequence>
<comment type="caution">
    <text evidence="6">The sequence shown here is derived from an EMBL/GenBank/DDBJ whole genome shotgun (WGS) entry which is preliminary data.</text>
</comment>
<keyword evidence="7" id="KW-1185">Reference proteome</keyword>
<dbReference type="GO" id="GO:0005506">
    <property type="term" value="F:iron ion binding"/>
    <property type="evidence" value="ECO:0007669"/>
    <property type="project" value="InterPro"/>
</dbReference>
<dbReference type="AlphaFoldDB" id="A0A2T6ZR19"/>
<organism evidence="6 7">
    <name type="scientific">Tuber borchii</name>
    <name type="common">White truffle</name>
    <dbReference type="NCBI Taxonomy" id="42251"/>
    <lineage>
        <taxon>Eukaryota</taxon>
        <taxon>Fungi</taxon>
        <taxon>Dikarya</taxon>
        <taxon>Ascomycota</taxon>
        <taxon>Pezizomycotina</taxon>
        <taxon>Pezizomycetes</taxon>
        <taxon>Pezizales</taxon>
        <taxon>Tuberaceae</taxon>
        <taxon>Tuber</taxon>
    </lineage>
</organism>
<evidence type="ECO:0000313" key="7">
    <source>
        <dbReference type="Proteomes" id="UP000244722"/>
    </source>
</evidence>
<dbReference type="InterPro" id="IPR036396">
    <property type="entry name" value="Cyt_P450_sf"/>
</dbReference>
<protein>
    <submittedName>
        <fullName evidence="6">Cytochrome P450</fullName>
    </submittedName>
</protein>
<dbReference type="InterPro" id="IPR050121">
    <property type="entry name" value="Cytochrome_P450_monoxygenase"/>
</dbReference>
<keyword evidence="5" id="KW-0472">Membrane</keyword>
<keyword evidence="4" id="KW-0503">Monooxygenase</keyword>
<comment type="similarity">
    <text evidence="4">Belongs to the cytochrome P450 family.</text>
</comment>
<dbReference type="PANTHER" id="PTHR24305">
    <property type="entry name" value="CYTOCHROME P450"/>
    <property type="match status" value="1"/>
</dbReference>
<comment type="cofactor">
    <cofactor evidence="1">
        <name>heme</name>
        <dbReference type="ChEBI" id="CHEBI:30413"/>
    </cofactor>
</comment>
<evidence type="ECO:0000256" key="1">
    <source>
        <dbReference type="ARBA" id="ARBA00001971"/>
    </source>
</evidence>
<name>A0A2T6ZR19_TUBBO</name>
<dbReference type="GO" id="GO:0016705">
    <property type="term" value="F:oxidoreductase activity, acting on paired donors, with incorporation or reduction of molecular oxygen"/>
    <property type="evidence" value="ECO:0007669"/>
    <property type="project" value="InterPro"/>
</dbReference>
<evidence type="ECO:0000313" key="6">
    <source>
        <dbReference type="EMBL" id="PUU77939.1"/>
    </source>
</evidence>
<dbReference type="PANTHER" id="PTHR24305:SF108">
    <property type="entry name" value="P450, PUTATIVE (EUROFUNG)-RELATED"/>
    <property type="match status" value="1"/>
</dbReference>
<gene>
    <name evidence="6" type="ORF">B9Z19DRAFT_1101634</name>
</gene>
<keyword evidence="4" id="KW-0560">Oxidoreductase</keyword>
<dbReference type="GO" id="GO:0004497">
    <property type="term" value="F:monooxygenase activity"/>
    <property type="evidence" value="ECO:0007669"/>
    <property type="project" value="UniProtKB-KW"/>
</dbReference>
<keyword evidence="2 4" id="KW-0479">Metal-binding</keyword>
<proteinExistence type="inferred from homology"/>
<dbReference type="Gene3D" id="1.10.630.10">
    <property type="entry name" value="Cytochrome P450"/>
    <property type="match status" value="1"/>
</dbReference>
<dbReference type="InterPro" id="IPR001128">
    <property type="entry name" value="Cyt_P450"/>
</dbReference>
<evidence type="ECO:0000256" key="5">
    <source>
        <dbReference type="SAM" id="Phobius"/>
    </source>
</evidence>